<dbReference type="PANTHER" id="PTHR10745:SF8">
    <property type="entry name" value="DNA POLYMERASE SUBUNIT GAMMA-2, MITOCHONDRIAL"/>
    <property type="match status" value="1"/>
</dbReference>
<dbReference type="InterPro" id="IPR006195">
    <property type="entry name" value="aa-tRNA-synth_II"/>
</dbReference>
<dbReference type="InterPro" id="IPR002314">
    <property type="entry name" value="aa-tRNA-synt_IIb"/>
</dbReference>
<dbReference type="AlphaFoldDB" id="A0A7X9IKF4"/>
<dbReference type="CDD" id="cd00858">
    <property type="entry name" value="GlyRS_anticodon"/>
    <property type="match status" value="1"/>
</dbReference>
<dbReference type="FunFam" id="3.40.50.800:FF:000002">
    <property type="entry name" value="Glycine--tRNA ligase"/>
    <property type="match status" value="1"/>
</dbReference>
<dbReference type="CDD" id="cd00774">
    <property type="entry name" value="GlyRS-like_core"/>
    <property type="match status" value="1"/>
</dbReference>
<organism evidence="8 9">
    <name type="scientific">SAR324 cluster bacterium</name>
    <dbReference type="NCBI Taxonomy" id="2024889"/>
    <lineage>
        <taxon>Bacteria</taxon>
        <taxon>Deltaproteobacteria</taxon>
        <taxon>SAR324 cluster</taxon>
    </lineage>
</organism>
<dbReference type="InterPro" id="IPR033731">
    <property type="entry name" value="GlyRS-like_core"/>
</dbReference>
<dbReference type="NCBIfam" id="NF003211">
    <property type="entry name" value="PRK04173.1"/>
    <property type="match status" value="1"/>
</dbReference>
<dbReference type="SUPFAM" id="SSF55681">
    <property type="entry name" value="Class II aaRS and biotin synthetases"/>
    <property type="match status" value="1"/>
</dbReference>
<dbReference type="EMBL" id="JAAZON010000347">
    <property type="protein sequence ID" value="NMC63074.1"/>
    <property type="molecule type" value="Genomic_DNA"/>
</dbReference>
<dbReference type="PRINTS" id="PR01043">
    <property type="entry name" value="TRNASYNTHGLY"/>
</dbReference>
<dbReference type="GO" id="GO:0005737">
    <property type="term" value="C:cytoplasm"/>
    <property type="evidence" value="ECO:0007669"/>
    <property type="project" value="TreeGrafter"/>
</dbReference>
<protein>
    <submittedName>
        <fullName evidence="8">Glycine--tRNA ligase</fullName>
        <ecNumber evidence="8">6.1.1.14</ecNumber>
    </submittedName>
</protein>
<evidence type="ECO:0000256" key="1">
    <source>
        <dbReference type="ARBA" id="ARBA00022490"/>
    </source>
</evidence>
<keyword evidence="5" id="KW-0648">Protein biosynthesis</keyword>
<dbReference type="InterPro" id="IPR045864">
    <property type="entry name" value="aa-tRNA-synth_II/BPL/LPL"/>
</dbReference>
<gene>
    <name evidence="8" type="ORF">GYA55_07890</name>
</gene>
<proteinExistence type="predicted"/>
<dbReference type="GO" id="GO:0004820">
    <property type="term" value="F:glycine-tRNA ligase activity"/>
    <property type="evidence" value="ECO:0007669"/>
    <property type="project" value="UniProtKB-EC"/>
</dbReference>
<name>A0A7X9IKF4_9DELT</name>
<evidence type="ECO:0000256" key="3">
    <source>
        <dbReference type="ARBA" id="ARBA00022741"/>
    </source>
</evidence>
<dbReference type="Pfam" id="PF00587">
    <property type="entry name" value="tRNA-synt_2b"/>
    <property type="match status" value="1"/>
</dbReference>
<keyword evidence="1" id="KW-0963">Cytoplasm</keyword>
<keyword evidence="2 8" id="KW-0436">Ligase</keyword>
<comment type="caution">
    <text evidence="8">The sequence shown here is derived from an EMBL/GenBank/DDBJ whole genome shotgun (WGS) entry which is preliminary data.</text>
</comment>
<dbReference type="SUPFAM" id="SSF52954">
    <property type="entry name" value="Class II aaRS ABD-related"/>
    <property type="match status" value="1"/>
</dbReference>
<dbReference type="PROSITE" id="PS50862">
    <property type="entry name" value="AA_TRNA_LIGASE_II"/>
    <property type="match status" value="1"/>
</dbReference>
<dbReference type="InterPro" id="IPR027031">
    <property type="entry name" value="Gly-tRNA_synthase/POLG2"/>
</dbReference>
<dbReference type="GO" id="GO:1990742">
    <property type="term" value="C:microvesicle"/>
    <property type="evidence" value="ECO:0007669"/>
    <property type="project" value="UniProtKB-ARBA"/>
</dbReference>
<feature type="domain" description="Aminoacyl-transfer RNA synthetases class-II family profile" evidence="7">
    <location>
        <begin position="196"/>
        <end position="408"/>
    </location>
</feature>
<evidence type="ECO:0000256" key="6">
    <source>
        <dbReference type="ARBA" id="ARBA00023146"/>
    </source>
</evidence>
<dbReference type="Pfam" id="PF03129">
    <property type="entry name" value="HGTP_anticodon"/>
    <property type="match status" value="1"/>
</dbReference>
<keyword evidence="4" id="KW-0067">ATP-binding</keyword>
<dbReference type="Gene3D" id="3.40.50.800">
    <property type="entry name" value="Anticodon-binding domain"/>
    <property type="match status" value="1"/>
</dbReference>
<sequence>MNDEQDILSKLVSLAKRRGFIFQSSEIYGGLKSAYDYGPLGVELKRNISSEWWKAVVHEREDIVGLDASIIMHPTVWKASGHLAGFSDPLVDCRNCKERFRADKAPKVEAGTELKWRKGGKKDGELIVSKANTQGYVCPQCGSNDLSDERQFNLMFRTSLGPVDPLEDAVNQIAGKNLGRKELREALEEAFRKSAVYLRPETAQGIFVQFANVQSTMSIKIPFGIAQIGKAFRNEIVTEKFIFRTCEFEQMEIEYFVEPGTQSTWHEYWKEERMKWWQSFANNKDAFRFRQHDKDELAHYSDNCYDIDFRFPWGWDELEGIASRTDYDLSKHSAESGVKLSYFDQQKTDPETGKLGWRYVPYVIEPSAGLTRGTLAVLLDAYTEEKGVDANGQEKTRVLLKLHPKLAPIKVAVFPLLKKDGLPEVARDIVKEFFKARINARYDEQHSIGKRYSRHDEVGTPYCLTIDHQTLQDKTVTIRDRDTTMQDRISIDEALYVVKARIEEAS</sequence>
<evidence type="ECO:0000256" key="5">
    <source>
        <dbReference type="ARBA" id="ARBA00022917"/>
    </source>
</evidence>
<evidence type="ECO:0000313" key="9">
    <source>
        <dbReference type="Proteomes" id="UP000524246"/>
    </source>
</evidence>
<dbReference type="Gene3D" id="3.30.930.10">
    <property type="entry name" value="Bira Bifunctional Protein, Domain 2"/>
    <property type="match status" value="1"/>
</dbReference>
<dbReference type="Proteomes" id="UP000524246">
    <property type="component" value="Unassembled WGS sequence"/>
</dbReference>
<dbReference type="PANTHER" id="PTHR10745">
    <property type="entry name" value="GLYCYL-TRNA SYNTHETASE/DNA POLYMERASE SUBUNIT GAMMA-2"/>
    <property type="match status" value="1"/>
</dbReference>
<reference evidence="8 9" key="1">
    <citation type="journal article" date="2020" name="Biotechnol. Biofuels">
        <title>New insights from the biogas microbiome by comprehensive genome-resolved metagenomics of nearly 1600 species originating from multiple anaerobic digesters.</title>
        <authorList>
            <person name="Campanaro S."/>
            <person name="Treu L."/>
            <person name="Rodriguez-R L.M."/>
            <person name="Kovalovszki A."/>
            <person name="Ziels R.M."/>
            <person name="Maus I."/>
            <person name="Zhu X."/>
            <person name="Kougias P.G."/>
            <person name="Basile A."/>
            <person name="Luo G."/>
            <person name="Schluter A."/>
            <person name="Konstantinidis K.T."/>
            <person name="Angelidaki I."/>
        </authorList>
    </citation>
    <scope>NUCLEOTIDE SEQUENCE [LARGE SCALE GENOMIC DNA]</scope>
    <source>
        <strain evidence="8">AS27yjCOA_65</strain>
    </source>
</reference>
<dbReference type="InterPro" id="IPR004154">
    <property type="entry name" value="Anticodon-bd"/>
</dbReference>
<dbReference type="EC" id="6.1.1.14" evidence="8"/>
<accession>A0A7X9IKF4</accession>
<dbReference type="GO" id="GO:0070062">
    <property type="term" value="C:extracellular exosome"/>
    <property type="evidence" value="ECO:0007669"/>
    <property type="project" value="UniProtKB-ARBA"/>
</dbReference>
<dbReference type="GO" id="GO:0015966">
    <property type="term" value="P:diadenosine tetraphosphate biosynthetic process"/>
    <property type="evidence" value="ECO:0007669"/>
    <property type="project" value="UniProtKB-ARBA"/>
</dbReference>
<keyword evidence="6" id="KW-0030">Aminoacyl-tRNA synthetase</keyword>
<evidence type="ECO:0000256" key="4">
    <source>
        <dbReference type="ARBA" id="ARBA00022840"/>
    </source>
</evidence>
<dbReference type="GO" id="GO:0006426">
    <property type="term" value="P:glycyl-tRNA aminoacylation"/>
    <property type="evidence" value="ECO:0007669"/>
    <property type="project" value="TreeGrafter"/>
</dbReference>
<evidence type="ECO:0000256" key="2">
    <source>
        <dbReference type="ARBA" id="ARBA00022598"/>
    </source>
</evidence>
<dbReference type="InterPro" id="IPR036621">
    <property type="entry name" value="Anticodon-bd_dom_sf"/>
</dbReference>
<keyword evidence="3" id="KW-0547">Nucleotide-binding</keyword>
<evidence type="ECO:0000259" key="7">
    <source>
        <dbReference type="PROSITE" id="PS50862"/>
    </source>
</evidence>
<dbReference type="GO" id="GO:0005524">
    <property type="term" value="F:ATP binding"/>
    <property type="evidence" value="ECO:0007669"/>
    <property type="project" value="UniProtKB-KW"/>
</dbReference>
<dbReference type="GO" id="GO:0004081">
    <property type="term" value="F:bis(5'-nucleosyl)-tetraphosphatase (asymmetrical) activity"/>
    <property type="evidence" value="ECO:0007669"/>
    <property type="project" value="UniProtKB-ARBA"/>
</dbReference>
<evidence type="ECO:0000313" key="8">
    <source>
        <dbReference type="EMBL" id="NMC63074.1"/>
    </source>
</evidence>